<comment type="caution">
    <text evidence="3">The sequence shown here is derived from an EMBL/GenBank/DDBJ whole genome shotgun (WGS) entry which is preliminary data.</text>
</comment>
<sequence>MKNVRETVEVTPLVEFPPNEVEIVEITDEPATMAADEAVVIGINEEPAVPSGFRPVSSWRRLTSYLRYDPSKDTPSEARSTLLVFATLIAAATHGAILVSPAGLQSQDLAHLDKKLTWYSIALSKAVAVYGIFLAANSFSFFMSIYTMFFVVSSFPKQFEMRLMLVGWTITYCTSAVLLLPGGALITYIFIPIFVVTPVIALVLAKLGDCM</sequence>
<protein>
    <recommendedName>
        <fullName evidence="2">PGG domain-containing protein</fullName>
    </recommendedName>
</protein>
<dbReference type="InterPro" id="IPR026961">
    <property type="entry name" value="PGG_dom"/>
</dbReference>
<dbReference type="AlphaFoldDB" id="A0ABD3BQ45"/>
<feature type="transmembrane region" description="Helical" evidence="1">
    <location>
        <begin position="163"/>
        <end position="180"/>
    </location>
</feature>
<evidence type="ECO:0000259" key="2">
    <source>
        <dbReference type="Pfam" id="PF13962"/>
    </source>
</evidence>
<organism evidence="3 4">
    <name type="scientific">Castilleja foliolosa</name>
    <dbReference type="NCBI Taxonomy" id="1961234"/>
    <lineage>
        <taxon>Eukaryota</taxon>
        <taxon>Viridiplantae</taxon>
        <taxon>Streptophyta</taxon>
        <taxon>Embryophyta</taxon>
        <taxon>Tracheophyta</taxon>
        <taxon>Spermatophyta</taxon>
        <taxon>Magnoliopsida</taxon>
        <taxon>eudicotyledons</taxon>
        <taxon>Gunneridae</taxon>
        <taxon>Pentapetalae</taxon>
        <taxon>asterids</taxon>
        <taxon>lamiids</taxon>
        <taxon>Lamiales</taxon>
        <taxon>Orobanchaceae</taxon>
        <taxon>Pedicularideae</taxon>
        <taxon>Castillejinae</taxon>
        <taxon>Castilleja</taxon>
    </lineage>
</organism>
<proteinExistence type="predicted"/>
<evidence type="ECO:0000313" key="4">
    <source>
        <dbReference type="Proteomes" id="UP001632038"/>
    </source>
</evidence>
<keyword evidence="1" id="KW-0472">Membrane</keyword>
<reference evidence="4" key="1">
    <citation type="journal article" date="2024" name="IScience">
        <title>Strigolactones Initiate the Formation of Haustorium-like Structures in Castilleja.</title>
        <authorList>
            <person name="Buerger M."/>
            <person name="Peterson D."/>
            <person name="Chory J."/>
        </authorList>
    </citation>
    <scope>NUCLEOTIDE SEQUENCE [LARGE SCALE GENOMIC DNA]</scope>
</reference>
<evidence type="ECO:0000313" key="3">
    <source>
        <dbReference type="EMBL" id="KAL3619324.1"/>
    </source>
</evidence>
<gene>
    <name evidence="3" type="ORF">CASFOL_036894</name>
</gene>
<keyword evidence="1" id="KW-0812">Transmembrane</keyword>
<keyword evidence="1" id="KW-1133">Transmembrane helix</keyword>
<dbReference type="EMBL" id="JAVIJP010000069">
    <property type="protein sequence ID" value="KAL3619324.1"/>
    <property type="molecule type" value="Genomic_DNA"/>
</dbReference>
<accession>A0ABD3BQ45</accession>
<feature type="transmembrane region" description="Helical" evidence="1">
    <location>
        <begin position="82"/>
        <end position="104"/>
    </location>
</feature>
<dbReference type="Proteomes" id="UP001632038">
    <property type="component" value="Unassembled WGS sequence"/>
</dbReference>
<name>A0ABD3BQ45_9LAMI</name>
<feature type="transmembrane region" description="Helical" evidence="1">
    <location>
        <begin position="186"/>
        <end position="205"/>
    </location>
</feature>
<feature type="domain" description="PGG" evidence="2">
    <location>
        <begin position="76"/>
        <end position="177"/>
    </location>
</feature>
<feature type="transmembrane region" description="Helical" evidence="1">
    <location>
        <begin position="139"/>
        <end position="156"/>
    </location>
</feature>
<evidence type="ECO:0000256" key="1">
    <source>
        <dbReference type="SAM" id="Phobius"/>
    </source>
</evidence>
<keyword evidence="4" id="KW-1185">Reference proteome</keyword>
<dbReference type="Pfam" id="PF13962">
    <property type="entry name" value="PGG"/>
    <property type="match status" value="1"/>
</dbReference>